<evidence type="ECO:0000313" key="1">
    <source>
        <dbReference type="EMBL" id="MEE4543330.1"/>
    </source>
</evidence>
<name>A0ABU7PBY8_9ACTN</name>
<protein>
    <submittedName>
        <fullName evidence="1">Uncharacterized protein</fullName>
    </submittedName>
</protein>
<gene>
    <name evidence="1" type="ORF">V2S66_15295</name>
</gene>
<reference evidence="1 2" key="1">
    <citation type="submission" date="2023-12" db="EMBL/GenBank/DDBJ databases">
        <title>Streptomyces sp. V4-01.</title>
        <authorList>
            <person name="Somphong A."/>
            <person name="Phongsopitanun W."/>
        </authorList>
    </citation>
    <scope>NUCLEOTIDE SEQUENCE [LARGE SCALE GENOMIC DNA]</scope>
    <source>
        <strain evidence="1 2">V4-01</strain>
    </source>
</reference>
<proteinExistence type="predicted"/>
<keyword evidence="2" id="KW-1185">Reference proteome</keyword>
<dbReference type="Proteomes" id="UP001344658">
    <property type="component" value="Unassembled WGS sequence"/>
</dbReference>
<dbReference type="RefSeq" id="WP_330795629.1">
    <property type="nucleotide sequence ID" value="NZ_JAZEWV010000010.1"/>
</dbReference>
<evidence type="ECO:0000313" key="2">
    <source>
        <dbReference type="Proteomes" id="UP001344658"/>
    </source>
</evidence>
<comment type="caution">
    <text evidence="1">The sequence shown here is derived from an EMBL/GenBank/DDBJ whole genome shotgun (WGS) entry which is preliminary data.</text>
</comment>
<dbReference type="EMBL" id="JAZEWV010000010">
    <property type="protein sequence ID" value="MEE4543330.1"/>
    <property type="molecule type" value="Genomic_DNA"/>
</dbReference>
<sequence length="214" mass="22975">MIEDPRTLEWFVQGVHRTGSPYTPGESHVVVALAAVKEMIGLVARGHVHEQELLDVLDACALRLWTDDDPDGAAAAYDCTDDCPVCQDARAEFDAIAAASYTHKVRLADPEQYPYAAEKSTLHRSGCPRVARFVGHAEPLGSTASLAALPAFAHDGVCTTAWAAGMQVMAADEAVVWARHQVEPPEGAGYKLCRYCLPAVPGTGTSDPWAYAVR</sequence>
<organism evidence="1 2">
    <name type="scientific">Actinacidiphila polyblastidii</name>
    <dbReference type="NCBI Taxonomy" id="3110430"/>
    <lineage>
        <taxon>Bacteria</taxon>
        <taxon>Bacillati</taxon>
        <taxon>Actinomycetota</taxon>
        <taxon>Actinomycetes</taxon>
        <taxon>Kitasatosporales</taxon>
        <taxon>Streptomycetaceae</taxon>
        <taxon>Actinacidiphila</taxon>
    </lineage>
</organism>
<accession>A0ABU7PBY8</accession>